<dbReference type="AlphaFoldDB" id="A0AAW2S1A3"/>
<proteinExistence type="predicted"/>
<protein>
    <submittedName>
        <fullName evidence="1">Uncharacterized protein</fullName>
    </submittedName>
</protein>
<reference evidence="1" key="2">
    <citation type="journal article" date="2024" name="Plant">
        <title>Genomic evolution and insights into agronomic trait innovations of Sesamum species.</title>
        <authorList>
            <person name="Miao H."/>
            <person name="Wang L."/>
            <person name="Qu L."/>
            <person name="Liu H."/>
            <person name="Sun Y."/>
            <person name="Le M."/>
            <person name="Wang Q."/>
            <person name="Wei S."/>
            <person name="Zheng Y."/>
            <person name="Lin W."/>
            <person name="Duan Y."/>
            <person name="Cao H."/>
            <person name="Xiong S."/>
            <person name="Wang X."/>
            <person name="Wei L."/>
            <person name="Li C."/>
            <person name="Ma Q."/>
            <person name="Ju M."/>
            <person name="Zhao R."/>
            <person name="Li G."/>
            <person name="Mu C."/>
            <person name="Tian Q."/>
            <person name="Mei H."/>
            <person name="Zhang T."/>
            <person name="Gao T."/>
            <person name="Zhang H."/>
        </authorList>
    </citation>
    <scope>NUCLEOTIDE SEQUENCE</scope>
    <source>
        <strain evidence="1">G02</strain>
    </source>
</reference>
<reference evidence="1" key="1">
    <citation type="submission" date="2020-06" db="EMBL/GenBank/DDBJ databases">
        <authorList>
            <person name="Li T."/>
            <person name="Hu X."/>
            <person name="Zhang T."/>
            <person name="Song X."/>
            <person name="Zhang H."/>
            <person name="Dai N."/>
            <person name="Sheng W."/>
            <person name="Hou X."/>
            <person name="Wei L."/>
        </authorList>
    </citation>
    <scope>NUCLEOTIDE SEQUENCE</scope>
    <source>
        <strain evidence="1">G02</strain>
        <tissue evidence="1">Leaf</tissue>
    </source>
</reference>
<evidence type="ECO:0000313" key="1">
    <source>
        <dbReference type="EMBL" id="KAL0386286.1"/>
    </source>
</evidence>
<comment type="caution">
    <text evidence="1">The sequence shown here is derived from an EMBL/GenBank/DDBJ whole genome shotgun (WGS) entry which is preliminary data.</text>
</comment>
<sequence>MGDQFFMVCWALWKHRNEAVMERKIQNHSRLFEGHFATRQNMQQQFRALKFLAPSVYTDE</sequence>
<organism evidence="1">
    <name type="scientific">Sesamum radiatum</name>
    <name type="common">Black benniseed</name>
    <dbReference type="NCBI Taxonomy" id="300843"/>
    <lineage>
        <taxon>Eukaryota</taxon>
        <taxon>Viridiplantae</taxon>
        <taxon>Streptophyta</taxon>
        <taxon>Embryophyta</taxon>
        <taxon>Tracheophyta</taxon>
        <taxon>Spermatophyta</taxon>
        <taxon>Magnoliopsida</taxon>
        <taxon>eudicotyledons</taxon>
        <taxon>Gunneridae</taxon>
        <taxon>Pentapetalae</taxon>
        <taxon>asterids</taxon>
        <taxon>lamiids</taxon>
        <taxon>Lamiales</taxon>
        <taxon>Pedaliaceae</taxon>
        <taxon>Sesamum</taxon>
    </lineage>
</organism>
<gene>
    <name evidence="1" type="ORF">Sradi_3022900</name>
</gene>
<accession>A0AAW2S1A3</accession>
<name>A0AAW2S1A3_SESRA</name>
<dbReference type="EMBL" id="JACGWJ010000012">
    <property type="protein sequence ID" value="KAL0386286.1"/>
    <property type="molecule type" value="Genomic_DNA"/>
</dbReference>